<evidence type="ECO:0000313" key="4">
    <source>
        <dbReference type="Proteomes" id="UP000015688"/>
    </source>
</evidence>
<dbReference type="GO" id="GO:0006508">
    <property type="term" value="P:proteolysis"/>
    <property type="evidence" value="ECO:0007669"/>
    <property type="project" value="UniProtKB-KW"/>
</dbReference>
<keyword evidence="1" id="KW-0472">Membrane</keyword>
<dbReference type="AlphaFoldDB" id="T4VRN7"/>
<feature type="transmembrane region" description="Helical" evidence="1">
    <location>
        <begin position="149"/>
        <end position="168"/>
    </location>
</feature>
<evidence type="ECO:0000259" key="2">
    <source>
        <dbReference type="Pfam" id="PF02517"/>
    </source>
</evidence>
<dbReference type="Proteomes" id="UP000015688">
    <property type="component" value="Unassembled WGS sequence"/>
</dbReference>
<dbReference type="InterPro" id="IPR003675">
    <property type="entry name" value="Rce1/LyrA-like_dom"/>
</dbReference>
<dbReference type="GO" id="GO:0080120">
    <property type="term" value="P:CAAX-box protein maturation"/>
    <property type="evidence" value="ECO:0007669"/>
    <property type="project" value="UniProtKB-ARBA"/>
</dbReference>
<gene>
    <name evidence="3" type="ORF">C672_0661</name>
</gene>
<feature type="transmembrane region" description="Helical" evidence="1">
    <location>
        <begin position="79"/>
        <end position="101"/>
    </location>
</feature>
<dbReference type="RefSeq" id="WP_021431947.1">
    <property type="nucleotide sequence ID" value="NZ_AVNC01000014.1"/>
</dbReference>
<dbReference type="GO" id="GO:0004175">
    <property type="term" value="F:endopeptidase activity"/>
    <property type="evidence" value="ECO:0007669"/>
    <property type="project" value="UniProtKB-ARBA"/>
</dbReference>
<organism evidence="3 4">
    <name type="scientific">Paraclostridium bifermentans ATCC 638 = DSM 14991</name>
    <dbReference type="NCBI Taxonomy" id="1233171"/>
    <lineage>
        <taxon>Bacteria</taxon>
        <taxon>Bacillati</taxon>
        <taxon>Bacillota</taxon>
        <taxon>Clostridia</taxon>
        <taxon>Peptostreptococcales</taxon>
        <taxon>Peptostreptococcaceae</taxon>
        <taxon>Paraclostridium</taxon>
    </lineage>
</organism>
<evidence type="ECO:0000256" key="1">
    <source>
        <dbReference type="SAM" id="Phobius"/>
    </source>
</evidence>
<proteinExistence type="predicted"/>
<reference evidence="3 4" key="1">
    <citation type="submission" date="2013-06" db="EMBL/GenBank/DDBJ databases">
        <authorList>
            <person name="Walk S."/>
            <person name="Aronoff D."/>
            <person name="Young V.Y."/>
            <person name="Marsh J."/>
            <person name="Harrison L."/>
            <person name="Daugherty S.C."/>
            <person name="Shefchek K.A."/>
            <person name="Hine E.E."/>
            <person name="Tallon L.J."/>
            <person name="Sadzewicz L.K."/>
            <person name="Rasko D.A."/>
        </authorList>
    </citation>
    <scope>NUCLEOTIDE SEQUENCE [LARGE SCALE GENOMIC DNA]</scope>
    <source>
        <strain evidence="3 4">ATCC 638</strain>
    </source>
</reference>
<keyword evidence="1" id="KW-0812">Transmembrane</keyword>
<dbReference type="EMBL" id="AVNC01000014">
    <property type="protein sequence ID" value="EQK44133.1"/>
    <property type="molecule type" value="Genomic_DNA"/>
</dbReference>
<keyword evidence="3" id="KW-0378">Hydrolase</keyword>
<feature type="transmembrane region" description="Helical" evidence="1">
    <location>
        <begin position="180"/>
        <end position="198"/>
    </location>
</feature>
<dbReference type="PATRIC" id="fig|1233171.3.peg.564"/>
<protein>
    <submittedName>
        <fullName evidence="3">CAAX protease self-immunity family protein</fullName>
    </submittedName>
</protein>
<feature type="transmembrane region" description="Helical" evidence="1">
    <location>
        <begin position="12"/>
        <end position="32"/>
    </location>
</feature>
<keyword evidence="3" id="KW-0645">Protease</keyword>
<dbReference type="GeneID" id="67474288"/>
<sequence>MNQVITKYNLKFFPLLLSMALLLIIFKIDLIVPDNTGMYILKILSVPALSVISLFIAFGKDGLIDIFSRPIKPFKNICVWYLVSLSISFVSGYVLKFIFYFDLKSNPGTEKLMETFISLPFVLLFEEVISIFVLLVVANLLFKITKNLLLSQITGVVLSSIFFGLLHYSTYFSGDMLHTLIHIIFIQGLIRIFFNLAALRSNSIIVPWIVHVIFDYTTFGIGALSALLLFM</sequence>
<dbReference type="Pfam" id="PF02517">
    <property type="entry name" value="Rce1-like"/>
    <property type="match status" value="1"/>
</dbReference>
<feature type="transmembrane region" description="Helical" evidence="1">
    <location>
        <begin position="205"/>
        <end position="230"/>
    </location>
</feature>
<feature type="domain" description="CAAX prenyl protease 2/Lysostaphin resistance protein A-like" evidence="2">
    <location>
        <begin position="113"/>
        <end position="216"/>
    </location>
</feature>
<name>T4VRN7_PARBF</name>
<keyword evidence="1" id="KW-1133">Transmembrane helix</keyword>
<comment type="caution">
    <text evidence="3">The sequence shown here is derived from an EMBL/GenBank/DDBJ whole genome shotgun (WGS) entry which is preliminary data.</text>
</comment>
<feature type="transmembrane region" description="Helical" evidence="1">
    <location>
        <begin position="121"/>
        <end position="142"/>
    </location>
</feature>
<feature type="transmembrane region" description="Helical" evidence="1">
    <location>
        <begin position="38"/>
        <end position="58"/>
    </location>
</feature>
<accession>T4VRN7</accession>
<evidence type="ECO:0000313" key="3">
    <source>
        <dbReference type="EMBL" id="EQK44133.1"/>
    </source>
</evidence>